<dbReference type="InterPro" id="IPR016093">
    <property type="entry name" value="MIR_motif"/>
</dbReference>
<name>A0A8H5GH05_9AGAR</name>
<dbReference type="SUPFAM" id="SSF51197">
    <property type="entry name" value="Clavaminate synthase-like"/>
    <property type="match status" value="1"/>
</dbReference>
<feature type="transmembrane region" description="Helical" evidence="15">
    <location>
        <begin position="1077"/>
        <end position="1098"/>
    </location>
</feature>
<dbReference type="InterPro" id="IPR044861">
    <property type="entry name" value="IPNS-like_FE2OG_OXY"/>
</dbReference>
<evidence type="ECO:0000256" key="8">
    <source>
        <dbReference type="ARBA" id="ARBA00022737"/>
    </source>
</evidence>
<dbReference type="FunFam" id="2.80.10.50:FF:000012">
    <property type="entry name" value="Protein O-mannosyl-transferase 1"/>
    <property type="match status" value="1"/>
</dbReference>
<dbReference type="Proteomes" id="UP000559256">
    <property type="component" value="Unassembled WGS sequence"/>
</dbReference>
<dbReference type="GO" id="GO:0005789">
    <property type="term" value="C:endoplasmic reticulum membrane"/>
    <property type="evidence" value="ECO:0007669"/>
    <property type="project" value="UniProtKB-SubCell"/>
</dbReference>
<dbReference type="InterPro" id="IPR032421">
    <property type="entry name" value="PMT_4TMC"/>
</dbReference>
<feature type="domain" description="MIR" evidence="16">
    <location>
        <begin position="939"/>
        <end position="999"/>
    </location>
</feature>
<dbReference type="InterPro" id="IPR027005">
    <property type="entry name" value="PMT-like"/>
</dbReference>
<evidence type="ECO:0000313" key="19">
    <source>
        <dbReference type="Proteomes" id="UP000559256"/>
    </source>
</evidence>
<feature type="transmembrane region" description="Helical" evidence="15">
    <location>
        <begin position="1118"/>
        <end position="1139"/>
    </location>
</feature>
<dbReference type="EMBL" id="JAACJM010000032">
    <property type="protein sequence ID" value="KAF5364664.1"/>
    <property type="molecule type" value="Genomic_DNA"/>
</dbReference>
<keyword evidence="10 15" id="KW-1133">Transmembrane helix</keyword>
<dbReference type="PANTHER" id="PTHR10050:SF46">
    <property type="entry name" value="PROTEIN O-MANNOSYL-TRANSFERASE 2"/>
    <property type="match status" value="1"/>
</dbReference>
<evidence type="ECO:0000313" key="18">
    <source>
        <dbReference type="EMBL" id="KAF5364664.1"/>
    </source>
</evidence>
<dbReference type="Gene3D" id="2.80.10.50">
    <property type="match status" value="1"/>
</dbReference>
<evidence type="ECO:0000256" key="12">
    <source>
        <dbReference type="ARBA" id="ARBA00045085"/>
    </source>
</evidence>
<evidence type="ECO:0000256" key="3">
    <source>
        <dbReference type="ARBA" id="ARBA00007222"/>
    </source>
</evidence>
<dbReference type="InterPro" id="IPR005123">
    <property type="entry name" value="Oxoglu/Fe-dep_dioxygenase_dom"/>
</dbReference>
<feature type="region of interest" description="Disordered" evidence="14">
    <location>
        <begin position="412"/>
        <end position="477"/>
    </location>
</feature>
<feature type="transmembrane region" description="Helical" evidence="15">
    <location>
        <begin position="636"/>
        <end position="654"/>
    </location>
</feature>
<dbReference type="SUPFAM" id="SSF82109">
    <property type="entry name" value="MIR domain"/>
    <property type="match status" value="1"/>
</dbReference>
<comment type="subcellular location">
    <subcellularLocation>
        <location evidence="1">Endoplasmic reticulum membrane</location>
        <topology evidence="1">Multi-pass membrane protein</topology>
    </subcellularLocation>
</comment>
<evidence type="ECO:0000256" key="9">
    <source>
        <dbReference type="ARBA" id="ARBA00022824"/>
    </source>
</evidence>
<dbReference type="PANTHER" id="PTHR10050">
    <property type="entry name" value="DOLICHYL-PHOSPHATE-MANNOSE--PROTEIN MANNOSYLTRANSFERASE"/>
    <property type="match status" value="1"/>
</dbReference>
<keyword evidence="8" id="KW-0677">Repeat</keyword>
<evidence type="ECO:0000256" key="6">
    <source>
        <dbReference type="ARBA" id="ARBA00022679"/>
    </source>
</evidence>
<dbReference type="InterPro" id="IPR003342">
    <property type="entry name" value="ArnT-like_N"/>
</dbReference>
<evidence type="ECO:0000259" key="17">
    <source>
        <dbReference type="PROSITE" id="PS51471"/>
    </source>
</evidence>
<feature type="transmembrane region" description="Helical" evidence="15">
    <location>
        <begin position="747"/>
        <end position="766"/>
    </location>
</feature>
<dbReference type="PROSITE" id="PS51471">
    <property type="entry name" value="FE2OG_OXY"/>
    <property type="match status" value="1"/>
</dbReference>
<keyword evidence="5" id="KW-0328">Glycosyltransferase</keyword>
<evidence type="ECO:0000256" key="2">
    <source>
        <dbReference type="ARBA" id="ARBA00004922"/>
    </source>
</evidence>
<comment type="caution">
    <text evidence="18">The sequence shown here is derived from an EMBL/GenBank/DDBJ whole genome shotgun (WGS) entry which is preliminary data.</text>
</comment>
<dbReference type="Pfam" id="PF02366">
    <property type="entry name" value="PMT"/>
    <property type="match status" value="1"/>
</dbReference>
<dbReference type="Gene3D" id="2.60.120.330">
    <property type="entry name" value="B-lactam Antibiotic, Isopenicillin N Synthase, Chain"/>
    <property type="match status" value="1"/>
</dbReference>
<dbReference type="Pfam" id="PF03171">
    <property type="entry name" value="2OG-FeII_Oxy"/>
    <property type="match status" value="1"/>
</dbReference>
<dbReference type="SMART" id="SM00472">
    <property type="entry name" value="MIR"/>
    <property type="match status" value="3"/>
</dbReference>
<dbReference type="Pfam" id="PF16192">
    <property type="entry name" value="PMT_4TMC"/>
    <property type="match status" value="1"/>
</dbReference>
<dbReference type="GO" id="GO:0004169">
    <property type="term" value="F:dolichyl-phosphate-mannose-protein mannosyltransferase activity"/>
    <property type="evidence" value="ECO:0007669"/>
    <property type="project" value="UniProtKB-EC"/>
</dbReference>
<accession>A0A8H5GH05</accession>
<reference evidence="18 19" key="1">
    <citation type="journal article" date="2020" name="ISME J.">
        <title>Uncovering the hidden diversity of litter-decomposition mechanisms in mushroom-forming fungi.</title>
        <authorList>
            <person name="Floudas D."/>
            <person name="Bentzer J."/>
            <person name="Ahren D."/>
            <person name="Johansson T."/>
            <person name="Persson P."/>
            <person name="Tunlid A."/>
        </authorList>
    </citation>
    <scope>NUCLEOTIDE SEQUENCE [LARGE SCALE GENOMIC DNA]</scope>
    <source>
        <strain evidence="18 19">CBS 291.85</strain>
    </source>
</reference>
<comment type="catalytic activity">
    <reaction evidence="12">
        <text>a di-trans,poly-cis-dolichyl beta-D-mannosyl phosphate + L-threonyl-[protein] = 3-O-(alpha-D-mannosyl)-L-threonyl-[protein] + a di-trans,poly-cis-dolichyl phosphate + H(+)</text>
        <dbReference type="Rhea" id="RHEA:53396"/>
        <dbReference type="Rhea" id="RHEA-COMP:11060"/>
        <dbReference type="Rhea" id="RHEA-COMP:13547"/>
        <dbReference type="Rhea" id="RHEA-COMP:19498"/>
        <dbReference type="Rhea" id="RHEA-COMP:19501"/>
        <dbReference type="ChEBI" id="CHEBI:15378"/>
        <dbReference type="ChEBI" id="CHEBI:30013"/>
        <dbReference type="ChEBI" id="CHEBI:57683"/>
        <dbReference type="ChEBI" id="CHEBI:58211"/>
        <dbReference type="ChEBI" id="CHEBI:137323"/>
        <dbReference type="EC" id="2.4.1.109"/>
    </reaction>
</comment>
<proteinExistence type="inferred from homology"/>
<evidence type="ECO:0000256" key="11">
    <source>
        <dbReference type="ARBA" id="ARBA00023136"/>
    </source>
</evidence>
<dbReference type="Pfam" id="PF02815">
    <property type="entry name" value="MIR"/>
    <property type="match status" value="1"/>
</dbReference>
<dbReference type="PROSITE" id="PS50919">
    <property type="entry name" value="MIR"/>
    <property type="match status" value="3"/>
</dbReference>
<evidence type="ECO:0000256" key="14">
    <source>
        <dbReference type="SAM" id="MobiDB-lite"/>
    </source>
</evidence>
<protein>
    <recommendedName>
        <fullName evidence="4">dolichyl-phosphate-mannose--protein mannosyltransferase</fullName>
        <ecNumber evidence="4">2.4.1.109</ecNumber>
    </recommendedName>
</protein>
<keyword evidence="7 15" id="KW-0812">Transmembrane</keyword>
<dbReference type="InterPro" id="IPR036300">
    <property type="entry name" value="MIR_dom_sf"/>
</dbReference>
<comment type="pathway">
    <text evidence="2">Protein modification; protein glycosylation.</text>
</comment>
<evidence type="ECO:0000256" key="4">
    <source>
        <dbReference type="ARBA" id="ARBA00012839"/>
    </source>
</evidence>
<dbReference type="UniPathway" id="UPA00378"/>
<feature type="domain" description="MIR" evidence="16">
    <location>
        <begin position="800"/>
        <end position="854"/>
    </location>
</feature>
<keyword evidence="19" id="KW-1185">Reference proteome</keyword>
<evidence type="ECO:0000256" key="10">
    <source>
        <dbReference type="ARBA" id="ARBA00022989"/>
    </source>
</evidence>
<dbReference type="InterPro" id="IPR026992">
    <property type="entry name" value="DIOX_N"/>
</dbReference>
<organism evidence="18 19">
    <name type="scientific">Tetrapyrgos nigripes</name>
    <dbReference type="NCBI Taxonomy" id="182062"/>
    <lineage>
        <taxon>Eukaryota</taxon>
        <taxon>Fungi</taxon>
        <taxon>Dikarya</taxon>
        <taxon>Basidiomycota</taxon>
        <taxon>Agaricomycotina</taxon>
        <taxon>Agaricomycetes</taxon>
        <taxon>Agaricomycetidae</taxon>
        <taxon>Agaricales</taxon>
        <taxon>Marasmiineae</taxon>
        <taxon>Marasmiaceae</taxon>
        <taxon>Tetrapyrgos</taxon>
    </lineage>
</organism>
<evidence type="ECO:0000256" key="1">
    <source>
        <dbReference type="ARBA" id="ARBA00004477"/>
    </source>
</evidence>
<feature type="transmembrane region" description="Helical" evidence="15">
    <location>
        <begin position="610"/>
        <end position="630"/>
    </location>
</feature>
<dbReference type="AlphaFoldDB" id="A0A8H5GH05"/>
<dbReference type="InterPro" id="IPR027443">
    <property type="entry name" value="IPNS-like_sf"/>
</dbReference>
<evidence type="ECO:0000256" key="15">
    <source>
        <dbReference type="SAM" id="Phobius"/>
    </source>
</evidence>
<keyword evidence="11 15" id="KW-0472">Membrane</keyword>
<dbReference type="EC" id="2.4.1.109" evidence="4"/>
<evidence type="ECO:0000259" key="16">
    <source>
        <dbReference type="PROSITE" id="PS50919"/>
    </source>
</evidence>
<sequence>MTRRQINISTVRSNFKERFSSLSQGPYSTFIGVRLPGRSQRRNKVDPNTMVAPTSSLDYSEIPVIDWQLSETDKPTFLRQLRDAMINIGFLYLGNHSVPKEVIEEVKRVAPTYFDLPQNVRDSMDMSNSMHFHGYLKWDSSTVSGGKDSVREQFNFGGDRVCRWKEGEPEYLKLQGSAMWPTEEQLPGYKEVMLKYYKHVEDLSYKFTQLVSESLGLKPDALDAFFDEDHDNLQPRCKVLRYPGSTDSTPGTGIAAHVDGSFLTYLLQVTDHRTLQVKNLSGEWISVPPKEGTFVINLGKTLENVTQRVLPATPHRVISPVGPPRFSIAFFSSVGLNVRLADAAVLKFPQEVLDMKAARDRKLGEEREFKFSEKDYQLSGEVVLARKLRSHADVAEKFYPKLFPQFYPNGRPERAKTGSKPSAIAVDFGGDISPTRTSSDFEEINYPSHRDTGLPTYYMEDKARRRTKATGNDIDGEEKVPLVAQNEYYDDEGKDVYNKRPPKGRVGSGRMWQAPPPRPASLNMEHIPPIIYTLLSCWTRFHKIGAADIVVWDEAHFGKFGSHYLKREFYFDVHPPLGKMLVGLAGLLAGYDGSFDFKSGAQYPENVPYVAMRVMLATFGVGMVPLGWYTAVELGLSQWACHLVALMVLFDVGWLCISRFILLDSMLLFFTFLTVFCLTKFHNQQHDPFGFDWWMWLSFTGLSIGWVTSVKMVGLFVTALVGLYTVEDLWEKFGDLKMPVRDQVRHWGARIACLIVLPILVFMASFKIHFMVLNHSGPGDAQMSSLFQAHLVGNDFNKNPLEIAYGSRLTLKSMGWGGGLLHSHVQTYPVGSTQQQVTCYHYKDENNEWTIMPRWDEPEYNPNDPEIRFLHHGDTVRLSHKPTTRNLHSHPIPAPVTKLNWEVAGYGNSTIGDMQDHWVVEVVDDVVRGDIKRHKDEKDQRIHSLTTRLRFKHQQLGCYLRAANAILPQWGFKQIEVSCQAADATSKSDEHTYWNVESHWNERLPLGDQKYYRSPFLRDFWHLNVAMMTSNNALIPDPDKEDILASKPWEWPLLHVGLRMCGWGDNQLKYYLLGTPVIWWGGTLSLILALATLGVYILRWQRKYVDMNDREWDHFVYVTKIAFFGWALHYLPFLIMGRVTYLHHYLPILYFSVLMLGHMLDHFIFSSKRWTQKTKAISFGVCATLIFGTFWWFRGVAFGIDGNVNDHWGLEWRKSWNLYNH</sequence>
<feature type="region of interest" description="Disordered" evidence="14">
    <location>
        <begin position="493"/>
        <end position="512"/>
    </location>
</feature>
<evidence type="ECO:0000256" key="5">
    <source>
        <dbReference type="ARBA" id="ARBA00022676"/>
    </source>
</evidence>
<dbReference type="OrthoDB" id="292747at2759"/>
<feature type="domain" description="Fe2OG dioxygenase" evidence="17">
    <location>
        <begin position="231"/>
        <end position="334"/>
    </location>
</feature>
<gene>
    <name evidence="18" type="ORF">D9758_005536</name>
</gene>
<feature type="transmembrane region" description="Helical" evidence="15">
    <location>
        <begin position="693"/>
        <end position="726"/>
    </location>
</feature>
<feature type="transmembrane region" description="Helical" evidence="15">
    <location>
        <begin position="1176"/>
        <end position="1193"/>
    </location>
</feature>
<feature type="domain" description="MIR" evidence="16">
    <location>
        <begin position="867"/>
        <end position="923"/>
    </location>
</feature>
<keyword evidence="6" id="KW-0808">Transferase</keyword>
<dbReference type="Pfam" id="PF14226">
    <property type="entry name" value="DIOX_N"/>
    <property type="match status" value="1"/>
</dbReference>
<evidence type="ECO:0000256" key="7">
    <source>
        <dbReference type="ARBA" id="ARBA00022692"/>
    </source>
</evidence>
<comment type="similarity">
    <text evidence="3">Belongs to the glycosyltransferase 39 family.</text>
</comment>
<comment type="catalytic activity">
    <reaction evidence="13">
        <text>a di-trans,poly-cis-dolichyl beta-D-mannosyl phosphate + L-seryl-[protein] = 3-O-(alpha-D-mannosyl)-L-seryl-[protein] + a di-trans,poly-cis-dolichyl phosphate + H(+)</text>
        <dbReference type="Rhea" id="RHEA:17377"/>
        <dbReference type="Rhea" id="RHEA-COMP:9863"/>
        <dbReference type="Rhea" id="RHEA-COMP:13546"/>
        <dbReference type="Rhea" id="RHEA-COMP:19498"/>
        <dbReference type="Rhea" id="RHEA-COMP:19501"/>
        <dbReference type="ChEBI" id="CHEBI:15378"/>
        <dbReference type="ChEBI" id="CHEBI:29999"/>
        <dbReference type="ChEBI" id="CHEBI:57683"/>
        <dbReference type="ChEBI" id="CHEBI:58211"/>
        <dbReference type="ChEBI" id="CHEBI:137321"/>
        <dbReference type="EC" id="2.4.1.109"/>
    </reaction>
</comment>
<feature type="transmembrane region" description="Helical" evidence="15">
    <location>
        <begin position="1145"/>
        <end position="1164"/>
    </location>
</feature>
<evidence type="ECO:0000256" key="13">
    <source>
        <dbReference type="ARBA" id="ARBA00045102"/>
    </source>
</evidence>
<keyword evidence="9" id="KW-0256">Endoplasmic reticulum</keyword>